<dbReference type="GO" id="GO:0030414">
    <property type="term" value="F:peptidase inhibitor activity"/>
    <property type="evidence" value="ECO:0007669"/>
    <property type="project" value="UniProtKB-KW"/>
</dbReference>
<dbReference type="GeneID" id="113214640"/>
<dbReference type="Proteomes" id="UP000504606">
    <property type="component" value="Unplaced"/>
</dbReference>
<feature type="signal peptide" evidence="1">
    <location>
        <begin position="1"/>
        <end position="21"/>
    </location>
</feature>
<protein>
    <submittedName>
        <fullName evidence="3">Fungal protease inhibitor-1-like</fullName>
    </submittedName>
</protein>
<keyword evidence="1" id="KW-0732">Signal</keyword>
<name>A0A6J1TAM1_FRAOC</name>
<accession>A0A6J1TAM1</accession>
<dbReference type="AlphaFoldDB" id="A0A6J1TAM1"/>
<dbReference type="Gene3D" id="2.10.80.20">
    <property type="match status" value="1"/>
</dbReference>
<dbReference type="OrthoDB" id="8189497at2759"/>
<sequence length="104" mass="10969">MSSKSRLIFIIVVCMAVRSFAIVCTPNICDNVHCRIDVTAENCYGVFEPTGGFCGCCPLCVTIIPAGGGCVVLRGVPQSARCIESTSCINGTCQPLPSYSPSEE</sequence>
<reference evidence="3" key="1">
    <citation type="submission" date="2025-08" db="UniProtKB">
        <authorList>
            <consortium name="RefSeq"/>
        </authorList>
    </citation>
    <scope>IDENTIFICATION</scope>
    <source>
        <tissue evidence="3">Whole organism</tissue>
    </source>
</reference>
<dbReference type="InterPro" id="IPR053741">
    <property type="entry name" value="Ser_Fungal_Prot_Inhib_sf"/>
</dbReference>
<dbReference type="RefSeq" id="XP_026289867.1">
    <property type="nucleotide sequence ID" value="XM_026434082.2"/>
</dbReference>
<organism evidence="2 3">
    <name type="scientific">Frankliniella occidentalis</name>
    <name type="common">Western flower thrips</name>
    <name type="synonym">Euthrips occidentalis</name>
    <dbReference type="NCBI Taxonomy" id="133901"/>
    <lineage>
        <taxon>Eukaryota</taxon>
        <taxon>Metazoa</taxon>
        <taxon>Ecdysozoa</taxon>
        <taxon>Arthropoda</taxon>
        <taxon>Hexapoda</taxon>
        <taxon>Insecta</taxon>
        <taxon>Pterygota</taxon>
        <taxon>Neoptera</taxon>
        <taxon>Paraneoptera</taxon>
        <taxon>Thysanoptera</taxon>
        <taxon>Terebrantia</taxon>
        <taxon>Thripoidea</taxon>
        <taxon>Thripidae</taxon>
        <taxon>Frankliniella</taxon>
    </lineage>
</organism>
<keyword evidence="2" id="KW-1185">Reference proteome</keyword>
<feature type="chain" id="PRO_5026703063" evidence="1">
    <location>
        <begin position="22"/>
        <end position="104"/>
    </location>
</feature>
<proteinExistence type="predicted"/>
<gene>
    <name evidence="3" type="primary">LOC113214640</name>
</gene>
<evidence type="ECO:0000313" key="3">
    <source>
        <dbReference type="RefSeq" id="XP_026289867.1"/>
    </source>
</evidence>
<dbReference type="KEGG" id="foc:113214640"/>
<evidence type="ECO:0000313" key="2">
    <source>
        <dbReference type="Proteomes" id="UP000504606"/>
    </source>
</evidence>
<keyword evidence="3" id="KW-0646">Protease inhibitor</keyword>
<evidence type="ECO:0000256" key="1">
    <source>
        <dbReference type="SAM" id="SignalP"/>
    </source>
</evidence>